<keyword evidence="1" id="KW-0732">Signal</keyword>
<comment type="caution">
    <text evidence="2">The sequence shown here is derived from an EMBL/GenBank/DDBJ whole genome shotgun (WGS) entry which is preliminary data.</text>
</comment>
<organism evidence="2 3">
    <name type="scientific">Neorhodopirellula pilleata</name>
    <dbReference type="NCBI Taxonomy" id="2714738"/>
    <lineage>
        <taxon>Bacteria</taxon>
        <taxon>Pseudomonadati</taxon>
        <taxon>Planctomycetota</taxon>
        <taxon>Planctomycetia</taxon>
        <taxon>Pirellulales</taxon>
        <taxon>Pirellulaceae</taxon>
        <taxon>Neorhodopirellula</taxon>
    </lineage>
</organism>
<keyword evidence="3" id="KW-1185">Reference proteome</keyword>
<evidence type="ECO:0008006" key="4">
    <source>
        <dbReference type="Google" id="ProtNLM"/>
    </source>
</evidence>
<dbReference type="AlphaFoldDB" id="A0A5C5ZWW0"/>
<accession>A0A5C5ZWW0</accession>
<evidence type="ECO:0000313" key="2">
    <source>
        <dbReference type="EMBL" id="TWT91616.1"/>
    </source>
</evidence>
<feature type="signal peptide" evidence="1">
    <location>
        <begin position="1"/>
        <end position="23"/>
    </location>
</feature>
<evidence type="ECO:0000256" key="1">
    <source>
        <dbReference type="SAM" id="SignalP"/>
    </source>
</evidence>
<proteinExistence type="predicted"/>
<feature type="chain" id="PRO_5022794715" description="Antibiotic biosynthesis monooxygenase" evidence="1">
    <location>
        <begin position="24"/>
        <end position="149"/>
    </location>
</feature>
<sequence precursor="true">MRYVLAITISTLALLGVTSAQTAASKEKAEEATSALPVYSLRPIELREGIDATNFEAFVKDEFKNAFSKPTHGIRAFIVKGDRGKEKGVYKIVVVFDSKEVRNKYFPVEDGDASESLQKDATPMQISALQKLSTFVNVGEYSDFAAIGD</sequence>
<name>A0A5C5ZWW0_9BACT</name>
<gene>
    <name evidence="2" type="ORF">Pla100_50070</name>
</gene>
<dbReference type="Proteomes" id="UP000316213">
    <property type="component" value="Unassembled WGS sequence"/>
</dbReference>
<evidence type="ECO:0000313" key="3">
    <source>
        <dbReference type="Proteomes" id="UP000316213"/>
    </source>
</evidence>
<dbReference type="EMBL" id="SJPM01000014">
    <property type="protein sequence ID" value="TWT91616.1"/>
    <property type="molecule type" value="Genomic_DNA"/>
</dbReference>
<reference evidence="2 3" key="1">
    <citation type="submission" date="2019-02" db="EMBL/GenBank/DDBJ databases">
        <title>Deep-cultivation of Planctomycetes and their phenomic and genomic characterization uncovers novel biology.</title>
        <authorList>
            <person name="Wiegand S."/>
            <person name="Jogler M."/>
            <person name="Boedeker C."/>
            <person name="Pinto D."/>
            <person name="Vollmers J."/>
            <person name="Rivas-Marin E."/>
            <person name="Kohn T."/>
            <person name="Peeters S.H."/>
            <person name="Heuer A."/>
            <person name="Rast P."/>
            <person name="Oberbeckmann S."/>
            <person name="Bunk B."/>
            <person name="Jeske O."/>
            <person name="Meyerdierks A."/>
            <person name="Storesund J.E."/>
            <person name="Kallscheuer N."/>
            <person name="Luecker S."/>
            <person name="Lage O.M."/>
            <person name="Pohl T."/>
            <person name="Merkel B.J."/>
            <person name="Hornburger P."/>
            <person name="Mueller R.-W."/>
            <person name="Bruemmer F."/>
            <person name="Labrenz M."/>
            <person name="Spormann A.M."/>
            <person name="Op Den Camp H."/>
            <person name="Overmann J."/>
            <person name="Amann R."/>
            <person name="Jetten M.S.M."/>
            <person name="Mascher T."/>
            <person name="Medema M.H."/>
            <person name="Devos D.P."/>
            <person name="Kaster A.-K."/>
            <person name="Ovreas L."/>
            <person name="Rohde M."/>
            <person name="Galperin M.Y."/>
            <person name="Jogler C."/>
        </authorList>
    </citation>
    <scope>NUCLEOTIDE SEQUENCE [LARGE SCALE GENOMIC DNA]</scope>
    <source>
        <strain evidence="2 3">Pla100</strain>
    </source>
</reference>
<protein>
    <recommendedName>
        <fullName evidence="4">Antibiotic biosynthesis monooxygenase</fullName>
    </recommendedName>
</protein>